<protein>
    <submittedName>
        <fullName evidence="2">Chloride channel protein 1</fullName>
    </submittedName>
</protein>
<feature type="compositionally biased region" description="Polar residues" evidence="1">
    <location>
        <begin position="141"/>
        <end position="160"/>
    </location>
</feature>
<feature type="compositionally biased region" description="Acidic residues" evidence="1">
    <location>
        <begin position="120"/>
        <end position="129"/>
    </location>
</feature>
<comment type="caution">
    <text evidence="2">The sequence shown here is derived from an EMBL/GenBank/DDBJ whole genome shotgun (WGS) entry which is preliminary data.</text>
</comment>
<proteinExistence type="predicted"/>
<organism evidence="2">
    <name type="scientific">Talaromyces marneffei PM1</name>
    <dbReference type="NCBI Taxonomy" id="1077442"/>
    <lineage>
        <taxon>Eukaryota</taxon>
        <taxon>Fungi</taxon>
        <taxon>Dikarya</taxon>
        <taxon>Ascomycota</taxon>
        <taxon>Pezizomycotina</taxon>
        <taxon>Eurotiomycetes</taxon>
        <taxon>Eurotiomycetidae</taxon>
        <taxon>Eurotiales</taxon>
        <taxon>Trichocomaceae</taxon>
        <taxon>Talaromyces</taxon>
        <taxon>Talaromyces sect. Talaromyces</taxon>
    </lineage>
</organism>
<evidence type="ECO:0000256" key="1">
    <source>
        <dbReference type="SAM" id="MobiDB-lite"/>
    </source>
</evidence>
<name>A0A093Y5M1_TALMA</name>
<accession>A0A093Y5M1</accession>
<feature type="region of interest" description="Disordered" evidence="1">
    <location>
        <begin position="1"/>
        <end position="166"/>
    </location>
</feature>
<feature type="compositionally biased region" description="Polar residues" evidence="1">
    <location>
        <begin position="45"/>
        <end position="54"/>
    </location>
</feature>
<dbReference type="EMBL" id="JPOX01000002">
    <property type="protein sequence ID" value="KFX52788.1"/>
    <property type="molecule type" value="Genomic_DNA"/>
</dbReference>
<feature type="compositionally biased region" description="Acidic residues" evidence="1">
    <location>
        <begin position="72"/>
        <end position="96"/>
    </location>
</feature>
<feature type="region of interest" description="Disordered" evidence="1">
    <location>
        <begin position="206"/>
        <end position="231"/>
    </location>
</feature>
<dbReference type="HOGENOM" id="CLU_1200194_0_0_1"/>
<feature type="compositionally biased region" description="Basic and acidic residues" evidence="1">
    <location>
        <begin position="1"/>
        <end position="10"/>
    </location>
</feature>
<feature type="compositionally biased region" description="Basic and acidic residues" evidence="1">
    <location>
        <begin position="222"/>
        <end position="231"/>
    </location>
</feature>
<sequence>MEQSSDDKRSQTAQNSTETRDPAYLYPETFRGDNLTWAKKLRSPVRSNEWSASMRTPVPAVVVDLRKPTASDDSDNNDSDDEDDDEEGNAEEEITELDSSTPKASQYPYRPRGPLPTFANEEEEEEEAQGEYRYNYHCRKNSVSSTRTIKPTKQSSQPSQAEHREQDVLDAMIDELSRSQREESELGYEDDVVTERGLYLKAARSLRKERRKAMDYFDDDNDGRGKGEGDS</sequence>
<dbReference type="AlphaFoldDB" id="A0A093Y5M1"/>
<reference evidence="2" key="1">
    <citation type="journal article" date="2014" name="PLoS Genet.">
        <title>Signature Gene Expression Reveals Novel Clues to the Molecular Mechanisms of Dimorphic Transition in Penicillium marneffei.</title>
        <authorList>
            <person name="Yang E."/>
            <person name="Wang G."/>
            <person name="Cai J."/>
            <person name="Woo P.C."/>
            <person name="Lau S.K."/>
            <person name="Yuen K.-Y."/>
            <person name="Chow W.-N."/>
            <person name="Lin X."/>
        </authorList>
    </citation>
    <scope>NUCLEOTIDE SEQUENCE [LARGE SCALE GENOMIC DNA]</scope>
    <source>
        <strain evidence="2">PM1</strain>
    </source>
</reference>
<gene>
    <name evidence="2" type="ORF">GQ26_0021930</name>
</gene>
<evidence type="ECO:0000313" key="2">
    <source>
        <dbReference type="EMBL" id="KFX52788.1"/>
    </source>
</evidence>